<dbReference type="AlphaFoldDB" id="A0A5M6IDF2"/>
<comment type="function">
    <text evidence="5 8">Required for both de novo synthesis of the corrin ring for the assimilation of exogenous corrinoids. Participates in the adenosylation of a variety of incomplete and complete corrinoids.</text>
</comment>
<organism evidence="11 12">
    <name type="scientific">Roseospira marina</name>
    <dbReference type="NCBI Taxonomy" id="140057"/>
    <lineage>
        <taxon>Bacteria</taxon>
        <taxon>Pseudomonadati</taxon>
        <taxon>Pseudomonadota</taxon>
        <taxon>Alphaproteobacteria</taxon>
        <taxon>Rhodospirillales</taxon>
        <taxon>Rhodospirillaceae</taxon>
        <taxon>Roseospira</taxon>
    </lineage>
</organism>
<sequence>MTEDVPAAPAETPEPDAPDTASPEGEDDARHSAKMRKKKAARDRMMAAKSGEKGLLIVHTGTGKGKSSAAFGMVLRCLGHGMRVGVVQFIKGAMDTAERTVLETYPDLVTIRAMGEGFTWETQDRARDVAAAERAWGLAAEMLADPAYAMVVLDEINVVLRYGYLEMDPVLDTIAARPPLQHVVMTGRHAGEPLIEAADLVTEMKLIKHPFRSGVKGQKGVEF</sequence>
<dbReference type="InterPro" id="IPR027417">
    <property type="entry name" value="P-loop_NTPase"/>
</dbReference>
<dbReference type="PANTHER" id="PTHR46638">
    <property type="entry name" value="CORRINOID ADENOSYLTRANSFERASE"/>
    <property type="match status" value="1"/>
</dbReference>
<evidence type="ECO:0000256" key="4">
    <source>
        <dbReference type="ARBA" id="ARBA00023244"/>
    </source>
</evidence>
<dbReference type="RefSeq" id="WP_150061832.1">
    <property type="nucleotide sequence ID" value="NZ_JACHII010000007.1"/>
</dbReference>
<dbReference type="PIRSF" id="PIRSF015617">
    <property type="entry name" value="Adensltrnsf_CobA"/>
    <property type="match status" value="1"/>
</dbReference>
<dbReference type="NCBIfam" id="NF004637">
    <property type="entry name" value="PRK05986.1"/>
    <property type="match status" value="1"/>
</dbReference>
<dbReference type="CDD" id="cd00561">
    <property type="entry name" value="CobA_ACA"/>
    <property type="match status" value="1"/>
</dbReference>
<feature type="region of interest" description="Disordered" evidence="9">
    <location>
        <begin position="1"/>
        <end position="43"/>
    </location>
</feature>
<feature type="compositionally biased region" description="Basic residues" evidence="9">
    <location>
        <begin position="32"/>
        <end position="41"/>
    </location>
</feature>
<feature type="compositionally biased region" description="Low complexity" evidence="9">
    <location>
        <begin position="1"/>
        <end position="11"/>
    </location>
</feature>
<keyword evidence="8" id="KW-0547">Nucleotide-binding</keyword>
<accession>A0A5M6IDF2</accession>
<reference evidence="11 12" key="1">
    <citation type="submission" date="2019-09" db="EMBL/GenBank/DDBJ databases">
        <title>Genome sequence of Roseospira marina, one of the more divergent members of the non-sulfur purple photosynthetic bacterial family, the Rhodospirillaceae.</title>
        <authorList>
            <person name="Meyer T."/>
            <person name="Kyndt J."/>
        </authorList>
    </citation>
    <scope>NUCLEOTIDE SEQUENCE [LARGE SCALE GENOMIC DNA]</scope>
    <source>
        <strain evidence="11 12">DSM 15113</strain>
    </source>
</reference>
<evidence type="ECO:0000256" key="5">
    <source>
        <dbReference type="ARBA" id="ARBA00024929"/>
    </source>
</evidence>
<dbReference type="Gene3D" id="3.40.50.300">
    <property type="entry name" value="P-loop containing nucleotide triphosphate hydrolases"/>
    <property type="match status" value="1"/>
</dbReference>
<comment type="subcellular location">
    <subcellularLocation>
        <location evidence="8">Cytoplasm</location>
    </subcellularLocation>
</comment>
<dbReference type="EMBL" id="VWPJ01000005">
    <property type="protein sequence ID" value="KAA5606310.1"/>
    <property type="molecule type" value="Genomic_DNA"/>
</dbReference>
<dbReference type="GO" id="GO:0008817">
    <property type="term" value="F:corrinoid adenosyltransferase activity"/>
    <property type="evidence" value="ECO:0007669"/>
    <property type="project" value="UniProtKB-UniRule"/>
</dbReference>
<dbReference type="OrthoDB" id="9810309at2"/>
<dbReference type="GO" id="GO:0005737">
    <property type="term" value="C:cytoplasm"/>
    <property type="evidence" value="ECO:0007669"/>
    <property type="project" value="UniProtKB-SubCell"/>
</dbReference>
<dbReference type="Proteomes" id="UP000324065">
    <property type="component" value="Unassembled WGS sequence"/>
</dbReference>
<dbReference type="NCBIfam" id="TIGR00708">
    <property type="entry name" value="cobA"/>
    <property type="match status" value="1"/>
</dbReference>
<dbReference type="GO" id="GO:0006779">
    <property type="term" value="P:porphyrin-containing compound biosynthetic process"/>
    <property type="evidence" value="ECO:0007669"/>
    <property type="project" value="UniProtKB-UniRule"/>
</dbReference>
<dbReference type="UniPathway" id="UPA00148">
    <property type="reaction ID" value="UER00233"/>
</dbReference>
<keyword evidence="12" id="KW-1185">Reference proteome</keyword>
<keyword evidence="8 11" id="KW-0808">Transferase</keyword>
<comment type="similarity">
    <text evidence="2 8">Belongs to the Cob(I)alamin adenosyltransferase family.</text>
</comment>
<evidence type="ECO:0000313" key="11">
    <source>
        <dbReference type="EMBL" id="KAA5606310.1"/>
    </source>
</evidence>
<evidence type="ECO:0000256" key="9">
    <source>
        <dbReference type="SAM" id="MobiDB-lite"/>
    </source>
</evidence>
<evidence type="ECO:0000256" key="2">
    <source>
        <dbReference type="ARBA" id="ARBA00007487"/>
    </source>
</evidence>
<dbReference type="Pfam" id="PF02572">
    <property type="entry name" value="CobA_CobO_BtuR"/>
    <property type="match status" value="1"/>
</dbReference>
<dbReference type="PANTHER" id="PTHR46638:SF1">
    <property type="entry name" value="CORRINOID ADENOSYLTRANSFERASE"/>
    <property type="match status" value="1"/>
</dbReference>
<name>A0A5M6IDF2_9PROT</name>
<keyword evidence="4 8" id="KW-0627">Porphyrin biosynthesis</keyword>
<dbReference type="SUPFAM" id="SSF52540">
    <property type="entry name" value="P-loop containing nucleoside triphosphate hydrolases"/>
    <property type="match status" value="1"/>
</dbReference>
<evidence type="ECO:0000256" key="8">
    <source>
        <dbReference type="PIRNR" id="PIRNR015617"/>
    </source>
</evidence>
<proteinExistence type="inferred from homology"/>
<dbReference type="InterPro" id="IPR003724">
    <property type="entry name" value="CblAdoTrfase_CobA"/>
</dbReference>
<feature type="domain" description="Cob(I)alamin adenosyltransferase N-terminal" evidence="10">
    <location>
        <begin position="26"/>
        <end position="46"/>
    </location>
</feature>
<keyword evidence="8" id="KW-0067">ATP-binding</keyword>
<evidence type="ECO:0000256" key="3">
    <source>
        <dbReference type="ARBA" id="ARBA00012454"/>
    </source>
</evidence>
<evidence type="ECO:0000256" key="1">
    <source>
        <dbReference type="ARBA" id="ARBA00005121"/>
    </source>
</evidence>
<evidence type="ECO:0000256" key="7">
    <source>
        <dbReference type="ARBA" id="ARBA00048692"/>
    </source>
</evidence>
<evidence type="ECO:0000313" key="12">
    <source>
        <dbReference type="Proteomes" id="UP000324065"/>
    </source>
</evidence>
<gene>
    <name evidence="11" type="primary">cobO</name>
    <name evidence="11" type="ORF">F1188_07790</name>
</gene>
<dbReference type="Pfam" id="PF12557">
    <property type="entry name" value="Co_AT_N"/>
    <property type="match status" value="1"/>
</dbReference>
<keyword evidence="8" id="KW-0963">Cytoplasm</keyword>
<dbReference type="GO" id="GO:0009236">
    <property type="term" value="P:cobalamin biosynthetic process"/>
    <property type="evidence" value="ECO:0007669"/>
    <property type="project" value="UniProtKB-UniRule"/>
</dbReference>
<comment type="catalytic activity">
    <reaction evidence="7 8">
        <text>2 cob(II)alamin + reduced [electron-transfer flavoprotein] + 2 ATP = 2 adenosylcob(III)alamin + 2 triphosphate + oxidized [electron-transfer flavoprotein] + 3 H(+)</text>
        <dbReference type="Rhea" id="RHEA:28671"/>
        <dbReference type="Rhea" id="RHEA-COMP:10685"/>
        <dbReference type="Rhea" id="RHEA-COMP:10686"/>
        <dbReference type="ChEBI" id="CHEBI:15378"/>
        <dbReference type="ChEBI" id="CHEBI:16304"/>
        <dbReference type="ChEBI" id="CHEBI:18036"/>
        <dbReference type="ChEBI" id="CHEBI:18408"/>
        <dbReference type="ChEBI" id="CHEBI:30616"/>
        <dbReference type="ChEBI" id="CHEBI:57692"/>
        <dbReference type="ChEBI" id="CHEBI:58307"/>
        <dbReference type="EC" id="2.5.1.17"/>
    </reaction>
</comment>
<dbReference type="InterPro" id="IPR025826">
    <property type="entry name" value="Co_AT_N_dom"/>
</dbReference>
<evidence type="ECO:0000259" key="10">
    <source>
        <dbReference type="Pfam" id="PF12557"/>
    </source>
</evidence>
<comment type="caution">
    <text evidence="11">The sequence shown here is derived from an EMBL/GenBank/DDBJ whole genome shotgun (WGS) entry which is preliminary data.</text>
</comment>
<keyword evidence="8" id="KW-0169">Cobalamin biosynthesis</keyword>
<dbReference type="GO" id="GO:0005524">
    <property type="term" value="F:ATP binding"/>
    <property type="evidence" value="ECO:0007669"/>
    <property type="project" value="UniProtKB-UniRule"/>
</dbReference>
<protein>
    <recommendedName>
        <fullName evidence="3 8">Corrinoid adenosyltransferase</fullName>
        <ecNumber evidence="3 8">2.5.1.17</ecNumber>
    </recommendedName>
    <alternativeName>
        <fullName evidence="8">Cob(II)alamin adenosyltransferase</fullName>
    </alternativeName>
    <alternativeName>
        <fullName evidence="8">Cob(II)yrinic acid a,c-diamide adenosyltransferase</fullName>
    </alternativeName>
</protein>
<evidence type="ECO:0000256" key="6">
    <source>
        <dbReference type="ARBA" id="ARBA00048555"/>
    </source>
</evidence>
<comment type="pathway">
    <text evidence="1 8">Cofactor biosynthesis; adenosylcobalamin biosynthesis; adenosylcobalamin from cob(II)yrinate a,c-diamide: step 2/7.</text>
</comment>
<dbReference type="EC" id="2.5.1.17" evidence="3 8"/>
<comment type="catalytic activity">
    <reaction evidence="6 8">
        <text>2 cob(II)yrinate a,c diamide + reduced [electron-transfer flavoprotein] + 2 ATP = 2 adenosylcob(III)yrinate a,c-diamide + 2 triphosphate + oxidized [electron-transfer flavoprotein] + 3 H(+)</text>
        <dbReference type="Rhea" id="RHEA:11528"/>
        <dbReference type="Rhea" id="RHEA-COMP:10685"/>
        <dbReference type="Rhea" id="RHEA-COMP:10686"/>
        <dbReference type="ChEBI" id="CHEBI:15378"/>
        <dbReference type="ChEBI" id="CHEBI:18036"/>
        <dbReference type="ChEBI" id="CHEBI:30616"/>
        <dbReference type="ChEBI" id="CHEBI:57692"/>
        <dbReference type="ChEBI" id="CHEBI:58307"/>
        <dbReference type="ChEBI" id="CHEBI:58503"/>
        <dbReference type="ChEBI" id="CHEBI:58537"/>
        <dbReference type="EC" id="2.5.1.17"/>
    </reaction>
</comment>